<dbReference type="AlphaFoldDB" id="A0A427Y8G4"/>
<gene>
    <name evidence="3" type="ORF">EHS25_003236</name>
</gene>
<evidence type="ECO:0000313" key="3">
    <source>
        <dbReference type="EMBL" id="RSH87327.1"/>
    </source>
</evidence>
<evidence type="ECO:0000256" key="2">
    <source>
        <dbReference type="SAM" id="SignalP"/>
    </source>
</evidence>
<dbReference type="OrthoDB" id="549336at2759"/>
<name>A0A427Y8G4_9TREE</name>
<proteinExistence type="predicted"/>
<protein>
    <submittedName>
        <fullName evidence="3">Uncharacterized protein</fullName>
    </submittedName>
</protein>
<accession>A0A427Y8G4</accession>
<sequence length="549" mass="60007">MKTATPLFLSSLFAFNSPLGSATSTPLASPRHTQGHRHLVRVQPRRLYSHASPGWSLHVNVEDASIHQSPPHNTLRCGSPPRPKPSPPLPFLDLVNTIGDYVPNLPGTLVPDLTSVRVAVFEQNAFHDEVIGAVLTVLTDLKTNVTLYRGGLNNGYGEVISDVWDVKEQKPTPIDKLATHIDEGRFDVLVLVSCDAKFMHHHQALRKSFAARQDLHVICLLHEVENFVKENEEQRGMMAVPGEQGRLTFVELSEHGASKVRAVVEGWSTNADQWEVDVVDFAPIFPLTGIPMKTDLSIPSRAAILGRMNPHSRAYNRIISELHESLLSKSIRSSFLVLSLARTPEIWGYRLETVSPKLSAEGTQSSPSGIARPRFTPLDDPANPPFTLHLIGNDEGRLSIPEELLESEAGADPIVAIHSEGKYVEFYSDIAAMPRVCIAARVTGTRCNEALCLPSLGLTASHSQLKSQDLVLPAFVEYMYTEYRASAAIPAAIVCRALVLATPDVLAAYPYLSDVSAMSQPPSLSEIQTIALLRQGQDPHSAATAPARL</sequence>
<keyword evidence="2" id="KW-0732">Signal</keyword>
<evidence type="ECO:0000313" key="4">
    <source>
        <dbReference type="Proteomes" id="UP000279259"/>
    </source>
</evidence>
<evidence type="ECO:0000256" key="1">
    <source>
        <dbReference type="SAM" id="MobiDB-lite"/>
    </source>
</evidence>
<reference evidence="3 4" key="1">
    <citation type="submission" date="2018-11" db="EMBL/GenBank/DDBJ databases">
        <title>Genome sequence of Saitozyma podzolica DSM 27192.</title>
        <authorList>
            <person name="Aliyu H."/>
            <person name="Gorte O."/>
            <person name="Ochsenreither K."/>
        </authorList>
    </citation>
    <scope>NUCLEOTIDE SEQUENCE [LARGE SCALE GENOMIC DNA]</scope>
    <source>
        <strain evidence="3 4">DSM 27192</strain>
    </source>
</reference>
<feature type="chain" id="PRO_5019025333" evidence="2">
    <location>
        <begin position="23"/>
        <end position="549"/>
    </location>
</feature>
<dbReference type="Proteomes" id="UP000279259">
    <property type="component" value="Unassembled WGS sequence"/>
</dbReference>
<comment type="caution">
    <text evidence="3">The sequence shown here is derived from an EMBL/GenBank/DDBJ whole genome shotgun (WGS) entry which is preliminary data.</text>
</comment>
<feature type="signal peptide" evidence="2">
    <location>
        <begin position="1"/>
        <end position="22"/>
    </location>
</feature>
<dbReference type="EMBL" id="RSCD01000017">
    <property type="protein sequence ID" value="RSH87327.1"/>
    <property type="molecule type" value="Genomic_DNA"/>
</dbReference>
<feature type="region of interest" description="Disordered" evidence="1">
    <location>
        <begin position="66"/>
        <end position="88"/>
    </location>
</feature>
<keyword evidence="4" id="KW-1185">Reference proteome</keyword>
<organism evidence="3 4">
    <name type="scientific">Saitozyma podzolica</name>
    <dbReference type="NCBI Taxonomy" id="1890683"/>
    <lineage>
        <taxon>Eukaryota</taxon>
        <taxon>Fungi</taxon>
        <taxon>Dikarya</taxon>
        <taxon>Basidiomycota</taxon>
        <taxon>Agaricomycotina</taxon>
        <taxon>Tremellomycetes</taxon>
        <taxon>Tremellales</taxon>
        <taxon>Trimorphomycetaceae</taxon>
        <taxon>Saitozyma</taxon>
    </lineage>
</organism>